<dbReference type="PANTHER" id="PTHR47186:SF34">
    <property type="entry name" value="DISEASE RESISTANCE PROTEIN RGA2-LIKE"/>
    <property type="match status" value="1"/>
</dbReference>
<dbReference type="SUPFAM" id="SSF52058">
    <property type="entry name" value="L domain-like"/>
    <property type="match status" value="1"/>
</dbReference>
<dbReference type="Proteomes" id="UP000636709">
    <property type="component" value="Unassembled WGS sequence"/>
</dbReference>
<dbReference type="Pfam" id="PF25019">
    <property type="entry name" value="LRR_R13L1-DRL21"/>
    <property type="match status" value="1"/>
</dbReference>
<evidence type="ECO:0000313" key="4">
    <source>
        <dbReference type="Proteomes" id="UP000636709"/>
    </source>
</evidence>
<feature type="region of interest" description="Disordered" evidence="1">
    <location>
        <begin position="498"/>
        <end position="525"/>
    </location>
</feature>
<dbReference type="InterPro" id="IPR056789">
    <property type="entry name" value="LRR_R13L1-DRL21"/>
</dbReference>
<dbReference type="EMBL" id="JACEFO010002056">
    <property type="protein sequence ID" value="KAF8687156.1"/>
    <property type="molecule type" value="Genomic_DNA"/>
</dbReference>
<feature type="compositionally biased region" description="Acidic residues" evidence="1">
    <location>
        <begin position="422"/>
        <end position="438"/>
    </location>
</feature>
<proteinExistence type="predicted"/>
<keyword evidence="4" id="KW-1185">Reference proteome</keyword>
<evidence type="ECO:0000259" key="2">
    <source>
        <dbReference type="Pfam" id="PF25019"/>
    </source>
</evidence>
<dbReference type="PANTHER" id="PTHR47186">
    <property type="entry name" value="LEUCINE-RICH REPEAT-CONTAINING PROTEIN 57"/>
    <property type="match status" value="1"/>
</dbReference>
<comment type="caution">
    <text evidence="3">The sequence shown here is derived from an EMBL/GenBank/DDBJ whole genome shotgun (WGS) entry which is preliminary data.</text>
</comment>
<protein>
    <recommendedName>
        <fullName evidence="2">R13L1/DRL21-like LRR repeat region domain-containing protein</fullName>
    </recommendedName>
</protein>
<sequence>MKKLRALNLSGCTSMDVLPEFCGHDGGPLKLEILDLSGCTNLAALYEYSFILNELWCLNLSNCHKLRLLPTTLFKHMTKLLVLYLSGCNSLGILPEFCGSDAGSLKLEILDLSDCSNLVALPESSTALRELRYLNLSGCFQIQNILGLIPSWNFDQLEYLNLYGVGRNADSEDPGTSASSEYRIKELELGMLQENIVSERLVHLKYLSVGGFTLYSEQGIARLEDLFTLPIFNVRQEHGDYRSNIMILQQILDLTHHELNIKCLENVVSPKEAKQVELERKQHLHFLSFEWSSSHSVSSIEDEQQEKNIEVLENLRPHQNLQCLSLKGYSATTFPDWINTINDTLPNLVKVILSNLKGCDHIPTLGNLPNLEELEINNMPLLQHIQIVPCKKLRRLTLVALQRNTMVLLFSDVHQVELNHDPDEEEGEKGEEKEENEVELCHKSYEEERETGEEPDKVPGSLPVRQVRKKPAAAEKHLLKFKGWVKASRCGWFRETKRTQSTGSGNVSPVSSRLTLSPGPSNERKNQATLMSEALHLPPTLSRACSEHAHVAFPMLDYLKVESCQELTLYPYIPMCKQYFINDSSLNLNLIRQYTHDMLQSTPTFKSNMCIEECNKHDFEQWMRITNINMDELVITKCVMCRLDHHSKTLQKLKLTNCKGFDYGVLQAFRSLELEVDMEHFNELLLGTYETIRLEKLTLPSATLKEGENDAFGDLIFYRFSNVPYVNTKEVSCTF</sequence>
<dbReference type="AlphaFoldDB" id="A0A835EHP3"/>
<organism evidence="3 4">
    <name type="scientific">Digitaria exilis</name>
    <dbReference type="NCBI Taxonomy" id="1010633"/>
    <lineage>
        <taxon>Eukaryota</taxon>
        <taxon>Viridiplantae</taxon>
        <taxon>Streptophyta</taxon>
        <taxon>Embryophyta</taxon>
        <taxon>Tracheophyta</taxon>
        <taxon>Spermatophyta</taxon>
        <taxon>Magnoliopsida</taxon>
        <taxon>Liliopsida</taxon>
        <taxon>Poales</taxon>
        <taxon>Poaceae</taxon>
        <taxon>PACMAD clade</taxon>
        <taxon>Panicoideae</taxon>
        <taxon>Panicodae</taxon>
        <taxon>Paniceae</taxon>
        <taxon>Anthephorinae</taxon>
        <taxon>Digitaria</taxon>
    </lineage>
</organism>
<evidence type="ECO:0000313" key="3">
    <source>
        <dbReference type="EMBL" id="KAF8687156.1"/>
    </source>
</evidence>
<feature type="region of interest" description="Disordered" evidence="1">
    <location>
        <begin position="419"/>
        <end position="469"/>
    </location>
</feature>
<dbReference type="OrthoDB" id="608636at2759"/>
<dbReference type="InterPro" id="IPR032675">
    <property type="entry name" value="LRR_dom_sf"/>
</dbReference>
<accession>A0A835EHP3</accession>
<gene>
    <name evidence="3" type="ORF">HU200_042820</name>
</gene>
<feature type="compositionally biased region" description="Basic and acidic residues" evidence="1">
    <location>
        <begin position="439"/>
        <end position="457"/>
    </location>
</feature>
<name>A0A835EHP3_9POAL</name>
<reference evidence="3" key="1">
    <citation type="submission" date="2020-07" db="EMBL/GenBank/DDBJ databases">
        <title>Genome sequence and genetic diversity analysis of an under-domesticated orphan crop, white fonio (Digitaria exilis).</title>
        <authorList>
            <person name="Bennetzen J.L."/>
            <person name="Chen S."/>
            <person name="Ma X."/>
            <person name="Wang X."/>
            <person name="Yssel A.E.J."/>
            <person name="Chaluvadi S.R."/>
            <person name="Johnson M."/>
            <person name="Gangashetty P."/>
            <person name="Hamidou F."/>
            <person name="Sanogo M.D."/>
            <person name="Zwaenepoel A."/>
            <person name="Wallace J."/>
            <person name="Van De Peer Y."/>
            <person name="Van Deynze A."/>
        </authorList>
    </citation>
    <scope>NUCLEOTIDE SEQUENCE</scope>
    <source>
        <tissue evidence="3">Leaves</tissue>
    </source>
</reference>
<dbReference type="Gene3D" id="3.80.10.10">
    <property type="entry name" value="Ribonuclease Inhibitor"/>
    <property type="match status" value="2"/>
</dbReference>
<dbReference type="SUPFAM" id="SSF52047">
    <property type="entry name" value="RNI-like"/>
    <property type="match status" value="1"/>
</dbReference>
<feature type="domain" description="R13L1/DRL21-like LRR repeat region" evidence="2">
    <location>
        <begin position="253"/>
        <end position="379"/>
    </location>
</feature>
<feature type="compositionally biased region" description="Polar residues" evidence="1">
    <location>
        <begin position="499"/>
        <end position="520"/>
    </location>
</feature>
<evidence type="ECO:0000256" key="1">
    <source>
        <dbReference type="SAM" id="MobiDB-lite"/>
    </source>
</evidence>